<name>A0ABP3GHE6_9ALTE</name>
<keyword evidence="1" id="KW-0812">Transmembrane</keyword>
<keyword evidence="1" id="KW-0472">Membrane</keyword>
<evidence type="ECO:0000313" key="2">
    <source>
        <dbReference type="EMBL" id="GAA0344914.1"/>
    </source>
</evidence>
<reference evidence="3" key="1">
    <citation type="journal article" date="2019" name="Int. J. Syst. Evol. Microbiol.">
        <title>The Global Catalogue of Microorganisms (GCM) 10K type strain sequencing project: providing services to taxonomists for standard genome sequencing and annotation.</title>
        <authorList>
            <consortium name="The Broad Institute Genomics Platform"/>
            <consortium name="The Broad Institute Genome Sequencing Center for Infectious Disease"/>
            <person name="Wu L."/>
            <person name="Ma J."/>
        </authorList>
    </citation>
    <scope>NUCLEOTIDE SEQUENCE [LARGE SCALE GENOMIC DNA]</scope>
    <source>
        <strain evidence="3">JCM 13378</strain>
    </source>
</reference>
<keyword evidence="1" id="KW-1133">Transmembrane helix</keyword>
<organism evidence="2 3">
    <name type="scientific">Bowmanella denitrificans</name>
    <dbReference type="NCBI Taxonomy" id="366582"/>
    <lineage>
        <taxon>Bacteria</taxon>
        <taxon>Pseudomonadati</taxon>
        <taxon>Pseudomonadota</taxon>
        <taxon>Gammaproteobacteria</taxon>
        <taxon>Alteromonadales</taxon>
        <taxon>Alteromonadaceae</taxon>
        <taxon>Bowmanella</taxon>
    </lineage>
</organism>
<feature type="transmembrane region" description="Helical" evidence="1">
    <location>
        <begin position="13"/>
        <end position="38"/>
    </location>
</feature>
<protein>
    <submittedName>
        <fullName evidence="2">Uncharacterized protein</fullName>
    </submittedName>
</protein>
<dbReference type="EMBL" id="BAAAEI010000006">
    <property type="protein sequence ID" value="GAA0344914.1"/>
    <property type="molecule type" value="Genomic_DNA"/>
</dbReference>
<dbReference type="Proteomes" id="UP001501757">
    <property type="component" value="Unassembled WGS sequence"/>
</dbReference>
<comment type="caution">
    <text evidence="2">The sequence shown here is derived from an EMBL/GenBank/DDBJ whole genome shotgun (WGS) entry which is preliminary data.</text>
</comment>
<gene>
    <name evidence="2" type="ORF">GCM10009092_06740</name>
</gene>
<keyword evidence="3" id="KW-1185">Reference proteome</keyword>
<dbReference type="RefSeq" id="WP_281259783.1">
    <property type="nucleotide sequence ID" value="NZ_BAAAEI010000006.1"/>
</dbReference>
<evidence type="ECO:0000256" key="1">
    <source>
        <dbReference type="SAM" id="Phobius"/>
    </source>
</evidence>
<sequence>MKATADVRLLMKVLYYVTLVITLGMVAYLFWLTFLTVYEGLIG</sequence>
<accession>A0ABP3GHE6</accession>
<evidence type="ECO:0000313" key="3">
    <source>
        <dbReference type="Proteomes" id="UP001501757"/>
    </source>
</evidence>
<proteinExistence type="predicted"/>